<evidence type="ECO:0000313" key="1">
    <source>
        <dbReference type="EMBL" id="KIW03763.1"/>
    </source>
</evidence>
<proteinExistence type="predicted"/>
<keyword evidence="2" id="KW-1185">Reference proteome</keyword>
<dbReference type="RefSeq" id="XP_016213632.1">
    <property type="nucleotide sequence ID" value="XM_016358531.1"/>
</dbReference>
<gene>
    <name evidence="1" type="ORF">PV09_05068</name>
</gene>
<evidence type="ECO:0000313" key="2">
    <source>
        <dbReference type="Proteomes" id="UP000053259"/>
    </source>
</evidence>
<protein>
    <submittedName>
        <fullName evidence="1">Uncharacterized protein</fullName>
    </submittedName>
</protein>
<dbReference type="GeneID" id="27313041"/>
<dbReference type="AlphaFoldDB" id="A0A0D2AAG6"/>
<dbReference type="InParanoid" id="A0A0D2AAG6"/>
<dbReference type="OrthoDB" id="5406216at2759"/>
<dbReference type="HOGENOM" id="CLU_2005664_0_0_1"/>
<dbReference type="Proteomes" id="UP000053259">
    <property type="component" value="Unassembled WGS sequence"/>
</dbReference>
<reference evidence="1 2" key="1">
    <citation type="submission" date="2015-01" db="EMBL/GenBank/DDBJ databases">
        <title>The Genome Sequence of Ochroconis gallopava CBS43764.</title>
        <authorList>
            <consortium name="The Broad Institute Genomics Platform"/>
            <person name="Cuomo C."/>
            <person name="de Hoog S."/>
            <person name="Gorbushina A."/>
            <person name="Stielow B."/>
            <person name="Teixiera M."/>
            <person name="Abouelleil A."/>
            <person name="Chapman S.B."/>
            <person name="Priest M."/>
            <person name="Young S.K."/>
            <person name="Wortman J."/>
            <person name="Nusbaum C."/>
            <person name="Birren B."/>
        </authorList>
    </citation>
    <scope>NUCLEOTIDE SEQUENCE [LARGE SCALE GENOMIC DNA]</scope>
    <source>
        <strain evidence="1 2">CBS 43764</strain>
    </source>
</reference>
<organism evidence="1 2">
    <name type="scientific">Verruconis gallopava</name>
    <dbReference type="NCBI Taxonomy" id="253628"/>
    <lineage>
        <taxon>Eukaryota</taxon>
        <taxon>Fungi</taxon>
        <taxon>Dikarya</taxon>
        <taxon>Ascomycota</taxon>
        <taxon>Pezizomycotina</taxon>
        <taxon>Dothideomycetes</taxon>
        <taxon>Pleosporomycetidae</taxon>
        <taxon>Venturiales</taxon>
        <taxon>Sympoventuriaceae</taxon>
        <taxon>Verruconis</taxon>
    </lineage>
</organism>
<name>A0A0D2AAG6_9PEZI</name>
<sequence length="124" mass="13103">MNYRLGLRDVVVDLDGHTMSATQYPTVTTGWWEKQLPDGVHTWVPIVYTQTFATTALDQLASPISGKIGLGNTTATAGDGFEGEASAQVTNSATAVRMTYGAKLKLMVALGLSVILAGGSVGRW</sequence>
<accession>A0A0D2AAG6</accession>
<dbReference type="EMBL" id="KN847543">
    <property type="protein sequence ID" value="KIW03763.1"/>
    <property type="molecule type" value="Genomic_DNA"/>
</dbReference>
<dbReference type="VEuPathDB" id="FungiDB:PV09_05068"/>